<dbReference type="AlphaFoldDB" id="A0A016V7K5"/>
<accession>A0A016V7K5</accession>
<gene>
    <name evidence="1" type="primary">Acey_s0015.g2559</name>
    <name evidence="1" type="ORF">Y032_0015g2559</name>
</gene>
<organism evidence="1 2">
    <name type="scientific">Ancylostoma ceylanicum</name>
    <dbReference type="NCBI Taxonomy" id="53326"/>
    <lineage>
        <taxon>Eukaryota</taxon>
        <taxon>Metazoa</taxon>
        <taxon>Ecdysozoa</taxon>
        <taxon>Nematoda</taxon>
        <taxon>Chromadorea</taxon>
        <taxon>Rhabditida</taxon>
        <taxon>Rhabditina</taxon>
        <taxon>Rhabditomorpha</taxon>
        <taxon>Strongyloidea</taxon>
        <taxon>Ancylostomatidae</taxon>
        <taxon>Ancylostomatinae</taxon>
        <taxon>Ancylostoma</taxon>
    </lineage>
</organism>
<dbReference type="Proteomes" id="UP000024635">
    <property type="component" value="Unassembled WGS sequence"/>
</dbReference>
<sequence>MKLKDANLTIKACVLMQNTIFLINSSLPAMVNPCKTHAYPCKPMQNPCKTHAWDEKIVCSLWVLHRICTGFWRRIGSAWVLHGYVGVLHGFDHCWYRSID</sequence>
<evidence type="ECO:0000313" key="2">
    <source>
        <dbReference type="Proteomes" id="UP000024635"/>
    </source>
</evidence>
<name>A0A016V7K5_9BILA</name>
<dbReference type="EMBL" id="JARK01001351">
    <property type="protein sequence ID" value="EYC23261.1"/>
    <property type="molecule type" value="Genomic_DNA"/>
</dbReference>
<comment type="caution">
    <text evidence="1">The sequence shown here is derived from an EMBL/GenBank/DDBJ whole genome shotgun (WGS) entry which is preliminary data.</text>
</comment>
<protein>
    <submittedName>
        <fullName evidence="1">Uncharacterized protein</fullName>
    </submittedName>
</protein>
<reference evidence="2" key="1">
    <citation type="journal article" date="2015" name="Nat. Genet.">
        <title>The genome and transcriptome of the zoonotic hookworm Ancylostoma ceylanicum identify infection-specific gene families.</title>
        <authorList>
            <person name="Schwarz E.M."/>
            <person name="Hu Y."/>
            <person name="Antoshechkin I."/>
            <person name="Miller M.M."/>
            <person name="Sternberg P.W."/>
            <person name="Aroian R.V."/>
        </authorList>
    </citation>
    <scope>NUCLEOTIDE SEQUENCE</scope>
    <source>
        <strain evidence="2">HY135</strain>
    </source>
</reference>
<proteinExistence type="predicted"/>
<evidence type="ECO:0000313" key="1">
    <source>
        <dbReference type="EMBL" id="EYC23261.1"/>
    </source>
</evidence>
<keyword evidence="2" id="KW-1185">Reference proteome</keyword>